<organism evidence="1 2">
    <name type="scientific">Halarcobacter ebronensis</name>
    <dbReference type="NCBI Taxonomy" id="1462615"/>
    <lineage>
        <taxon>Bacteria</taxon>
        <taxon>Pseudomonadati</taxon>
        <taxon>Campylobacterota</taxon>
        <taxon>Epsilonproteobacteria</taxon>
        <taxon>Campylobacterales</taxon>
        <taxon>Arcobacteraceae</taxon>
        <taxon>Halarcobacter</taxon>
    </lineage>
</organism>
<proteinExistence type="predicted"/>
<accession>A0A4Q1AN10</accession>
<dbReference type="PANTHER" id="PTHR40129">
    <property type="entry name" value="KETOPANTOATE REDUCTASE N-TERMINAL DOMAIN-CONTAINING PROTEIN"/>
    <property type="match status" value="1"/>
</dbReference>
<name>A0A4Q1AN10_9BACT</name>
<dbReference type="EMBL" id="PDKK01000002">
    <property type="protein sequence ID" value="RXK07493.1"/>
    <property type="molecule type" value="Genomic_DNA"/>
</dbReference>
<dbReference type="PANTHER" id="PTHR40129:SF2">
    <property type="entry name" value="KETOPANTOATE REDUCTASE N-TERMINAL DOMAIN-CONTAINING PROTEIN"/>
    <property type="match status" value="1"/>
</dbReference>
<reference evidence="1 2" key="1">
    <citation type="submission" date="2017-10" db="EMBL/GenBank/DDBJ databases">
        <title>Genomics of the genus Arcobacter.</title>
        <authorList>
            <person name="Perez-Cataluna A."/>
            <person name="Figueras M.J."/>
        </authorList>
    </citation>
    <scope>NUCLEOTIDE SEQUENCE [LARGE SCALE GENOMIC DNA]</scope>
    <source>
        <strain evidence="1 2">CECT 8441</strain>
    </source>
</reference>
<dbReference type="Gene3D" id="3.40.50.720">
    <property type="entry name" value="NAD(P)-binding Rossmann-like Domain"/>
    <property type="match status" value="1"/>
</dbReference>
<dbReference type="SUPFAM" id="SSF51735">
    <property type="entry name" value="NAD(P)-binding Rossmann-fold domains"/>
    <property type="match status" value="1"/>
</dbReference>
<dbReference type="RefSeq" id="WP_129086381.1">
    <property type="nucleotide sequence ID" value="NZ_CP053836.1"/>
</dbReference>
<comment type="caution">
    <text evidence="1">The sequence shown here is derived from an EMBL/GenBank/DDBJ whole genome shotgun (WGS) entry which is preliminary data.</text>
</comment>
<dbReference type="InterPro" id="IPR036291">
    <property type="entry name" value="NAD(P)-bd_dom_sf"/>
</dbReference>
<evidence type="ECO:0000313" key="2">
    <source>
        <dbReference type="Proteomes" id="UP000289758"/>
    </source>
</evidence>
<sequence length="252" mass="29196">MKTFSILGTGWLGFALAKELKKDYSVKVSIRDLEKENQMISEGLDPYLLDENNLQNLDSLLNSDFIFINFPPKKSKDYITFLENIYSNKNMLNKKVIFISSTSIYKNEEGVFDENSPLNNSNSLVFKAENLIKNKTDIIFRCSGLMGYNRIAGKYFAGKSLDCEDSKINYVHRDDVINATKFVIENDISGVFNLCSKIHPTKKEIYTYNAKRFGFEEPIFKNRKSYENRIIDGSKIESLGFRYKYPNPIEYF</sequence>
<keyword evidence="2" id="KW-1185">Reference proteome</keyword>
<evidence type="ECO:0000313" key="1">
    <source>
        <dbReference type="EMBL" id="RXK07493.1"/>
    </source>
</evidence>
<gene>
    <name evidence="1" type="ORF">CRV07_03260</name>
</gene>
<dbReference type="Proteomes" id="UP000289758">
    <property type="component" value="Unassembled WGS sequence"/>
</dbReference>
<dbReference type="AlphaFoldDB" id="A0A4Q1AN10"/>
<dbReference type="OrthoDB" id="751203at2"/>
<protein>
    <submittedName>
        <fullName evidence="1">GDP-L-fucose synthase</fullName>
    </submittedName>
</protein>